<dbReference type="EMBL" id="NSDI01000008">
    <property type="protein sequence ID" value="RIY35981.1"/>
    <property type="molecule type" value="Genomic_DNA"/>
</dbReference>
<evidence type="ECO:0000313" key="2">
    <source>
        <dbReference type="EMBL" id="RIY35981.1"/>
    </source>
</evidence>
<keyword evidence="1" id="KW-0732">Signal</keyword>
<evidence type="ECO:0008006" key="4">
    <source>
        <dbReference type="Google" id="ProtNLM"/>
    </source>
</evidence>
<accession>A0A3A1YEL0</accession>
<feature type="chain" id="PRO_5017241265" description="Type IX secretion system membrane protein PorP/SprF" evidence="1">
    <location>
        <begin position="21"/>
        <end position="61"/>
    </location>
</feature>
<dbReference type="RefSeq" id="WP_119652908.1">
    <property type="nucleotide sequence ID" value="NZ_NSDI01000008.1"/>
</dbReference>
<protein>
    <recommendedName>
        <fullName evidence="4">Type IX secretion system membrane protein PorP/SprF</fullName>
    </recommendedName>
</protein>
<evidence type="ECO:0000313" key="3">
    <source>
        <dbReference type="Proteomes" id="UP000265497"/>
    </source>
</evidence>
<organism evidence="2 3">
    <name type="scientific">Capnocytophaga canis</name>
    <dbReference type="NCBI Taxonomy" id="1848903"/>
    <lineage>
        <taxon>Bacteria</taxon>
        <taxon>Pseudomonadati</taxon>
        <taxon>Bacteroidota</taxon>
        <taxon>Flavobacteriia</taxon>
        <taxon>Flavobacteriales</taxon>
        <taxon>Flavobacteriaceae</taxon>
        <taxon>Capnocytophaga</taxon>
    </lineage>
</organism>
<evidence type="ECO:0000256" key="1">
    <source>
        <dbReference type="SAM" id="SignalP"/>
    </source>
</evidence>
<sequence length="61" mass="7165">MKKRNLFSVVMLLFATMVFAQQESQYTQYMYNTMMFNPGYTGSRGVDSFFGIFRAQWIGLD</sequence>
<reference evidence="2 3" key="1">
    <citation type="submission" date="2017-08" db="EMBL/GenBank/DDBJ databases">
        <title>Capnocytophaga canis 17-158 assembly.</title>
        <authorList>
            <person name="Gulvik C.A."/>
        </authorList>
    </citation>
    <scope>NUCLEOTIDE SEQUENCE [LARGE SCALE GENOMIC DNA]</scope>
    <source>
        <strain evidence="2 3">17-158</strain>
    </source>
</reference>
<feature type="signal peptide" evidence="1">
    <location>
        <begin position="1"/>
        <end position="20"/>
    </location>
</feature>
<dbReference type="Proteomes" id="UP000265497">
    <property type="component" value="Unassembled WGS sequence"/>
</dbReference>
<dbReference type="AlphaFoldDB" id="A0A3A1YEL0"/>
<dbReference type="InterPro" id="IPR019861">
    <property type="entry name" value="PorP/SprF_Bacteroidetes"/>
</dbReference>
<name>A0A3A1YEL0_9FLAO</name>
<proteinExistence type="predicted"/>
<feature type="non-terminal residue" evidence="2">
    <location>
        <position position="61"/>
    </location>
</feature>
<comment type="caution">
    <text evidence="2">The sequence shown here is derived from an EMBL/GenBank/DDBJ whole genome shotgun (WGS) entry which is preliminary data.</text>
</comment>
<dbReference type="Pfam" id="PF11751">
    <property type="entry name" value="PorP_SprF"/>
    <property type="match status" value="1"/>
</dbReference>
<gene>
    <name evidence="2" type="ORF">CKY20_09010</name>
</gene>